<feature type="domain" description="Solute-binding protein family 5" evidence="4">
    <location>
        <begin position="91"/>
        <end position="472"/>
    </location>
</feature>
<dbReference type="PIRSF" id="PIRSF002741">
    <property type="entry name" value="MppA"/>
    <property type="match status" value="1"/>
</dbReference>
<keyword evidence="2" id="KW-0813">Transport</keyword>
<gene>
    <name evidence="5" type="ORF">BCF55_0262</name>
</gene>
<dbReference type="CDD" id="cd08500">
    <property type="entry name" value="PBP2_NikA_DppA_OppA_like_4"/>
    <property type="match status" value="1"/>
</dbReference>
<dbReference type="InterPro" id="IPR039424">
    <property type="entry name" value="SBP_5"/>
</dbReference>
<dbReference type="GO" id="GO:0030288">
    <property type="term" value="C:outer membrane-bounded periplasmic space"/>
    <property type="evidence" value="ECO:0007669"/>
    <property type="project" value="UniProtKB-ARBA"/>
</dbReference>
<dbReference type="EMBL" id="RCCJ01000001">
    <property type="protein sequence ID" value="RLJ70001.1"/>
    <property type="molecule type" value="Genomic_DNA"/>
</dbReference>
<evidence type="ECO:0000259" key="4">
    <source>
        <dbReference type="Pfam" id="PF00496"/>
    </source>
</evidence>
<dbReference type="PANTHER" id="PTHR30290:SF9">
    <property type="entry name" value="OLIGOPEPTIDE-BINDING PROTEIN APPA"/>
    <property type="match status" value="1"/>
</dbReference>
<dbReference type="Pfam" id="PF00496">
    <property type="entry name" value="SBP_bac_5"/>
    <property type="match status" value="1"/>
</dbReference>
<dbReference type="PANTHER" id="PTHR30290">
    <property type="entry name" value="PERIPLASMIC BINDING COMPONENT OF ABC TRANSPORTER"/>
    <property type="match status" value="1"/>
</dbReference>
<evidence type="ECO:0000256" key="3">
    <source>
        <dbReference type="ARBA" id="ARBA00022729"/>
    </source>
</evidence>
<dbReference type="Gene3D" id="3.90.76.10">
    <property type="entry name" value="Dipeptide-binding Protein, Domain 1"/>
    <property type="match status" value="1"/>
</dbReference>
<dbReference type="SUPFAM" id="SSF53850">
    <property type="entry name" value="Periplasmic binding protein-like II"/>
    <property type="match status" value="1"/>
</dbReference>
<organism evidence="5 6">
    <name type="scientific">Hydrogenivirga caldilitoris</name>
    <dbReference type="NCBI Taxonomy" id="246264"/>
    <lineage>
        <taxon>Bacteria</taxon>
        <taxon>Pseudomonadati</taxon>
        <taxon>Aquificota</taxon>
        <taxon>Aquificia</taxon>
        <taxon>Aquificales</taxon>
        <taxon>Aquificaceae</taxon>
        <taxon>Hydrogenivirga</taxon>
    </lineage>
</organism>
<dbReference type="InterPro" id="IPR000914">
    <property type="entry name" value="SBP_5_dom"/>
</dbReference>
<dbReference type="Gene3D" id="3.40.190.10">
    <property type="entry name" value="Periplasmic binding protein-like II"/>
    <property type="match status" value="1"/>
</dbReference>
<keyword evidence="6" id="KW-1185">Reference proteome</keyword>
<protein>
    <submittedName>
        <fullName evidence="5">Peptide/nickel transport system substrate-binding protein</fullName>
    </submittedName>
</protein>
<dbReference type="InterPro" id="IPR030678">
    <property type="entry name" value="Peptide/Ni-bd"/>
</dbReference>
<dbReference type="AlphaFoldDB" id="A0A497XP12"/>
<proteinExistence type="inferred from homology"/>
<sequence>MRPVLLAFLVAFLAFFPFHRSKSPEGGSLPLIKVDPMNFSPKPGKEGGTLYFILNGDPKTLNPALAQETTSTAVIGDLFTGLTKLDLKTMEVKPDLAQSWEVSEKGRVWTFHLRRNIRWSDGEPFTAEDVVFTFNKVYYNDSIPSSTRDILTVKGKKIKVEKVDPYTVRFTLPEPFAPFLNALSAAILPKHKLERYVDAGTFNTAWNVNTDPREIVGTGPWVIKEYVKGQRVVYERNPYYYERDERGKRLPYMERKVGVIVSDPDTALLKFSNQEVDYIGLRTQDIQHIAKMKREDIKVYDLGSTPSTTFMVFNQNPKAKIPKYKLKWFQNRLFRVAISHAIDREGICYLVYNGLAKPLYTPITEANRPYYTEDYYPKFEYDLRKARQILESIGFRDRNGDGILEDPEGHELKFTLITNAGNKERETIGNIIKEDLKKIGIEVHFQPIDFNSLVARLTSPPYEWEAVIIGLTGSLDPHFGRNVWHSSGTLHMWYPRQEKPTTDWEAEVDRLIDLGAVELNFERRVEIYREAYRLITEQQPMIFIATPKSLLAVYDKFENLFPTVWGWYEEVRLFIRD</sequence>
<dbReference type="FunFam" id="3.90.76.10:FF:000004">
    <property type="entry name" value="Peptide ABC transporter substrate-binding protein"/>
    <property type="match status" value="1"/>
</dbReference>
<dbReference type="GO" id="GO:1904680">
    <property type="term" value="F:peptide transmembrane transporter activity"/>
    <property type="evidence" value="ECO:0007669"/>
    <property type="project" value="TreeGrafter"/>
</dbReference>
<dbReference type="Proteomes" id="UP000267841">
    <property type="component" value="Unassembled WGS sequence"/>
</dbReference>
<dbReference type="GO" id="GO:0043190">
    <property type="term" value="C:ATP-binding cassette (ABC) transporter complex"/>
    <property type="evidence" value="ECO:0007669"/>
    <property type="project" value="InterPro"/>
</dbReference>
<evidence type="ECO:0000313" key="6">
    <source>
        <dbReference type="Proteomes" id="UP000267841"/>
    </source>
</evidence>
<evidence type="ECO:0000256" key="1">
    <source>
        <dbReference type="ARBA" id="ARBA00005695"/>
    </source>
</evidence>
<evidence type="ECO:0000313" key="5">
    <source>
        <dbReference type="EMBL" id="RLJ70001.1"/>
    </source>
</evidence>
<dbReference type="RefSeq" id="WP_121009035.1">
    <property type="nucleotide sequence ID" value="NZ_RCCJ01000001.1"/>
</dbReference>
<dbReference type="OrthoDB" id="9772924at2"/>
<comment type="caution">
    <text evidence="5">The sequence shown here is derived from an EMBL/GenBank/DDBJ whole genome shotgun (WGS) entry which is preliminary data.</text>
</comment>
<name>A0A497XP12_9AQUI</name>
<dbReference type="FunFam" id="3.10.105.10:FF:000006">
    <property type="entry name" value="Peptide ABC transporter substrate-binding protein"/>
    <property type="match status" value="1"/>
</dbReference>
<comment type="similarity">
    <text evidence="1">Belongs to the bacterial solute-binding protein 5 family.</text>
</comment>
<keyword evidence="3" id="KW-0732">Signal</keyword>
<reference evidence="5 6" key="1">
    <citation type="submission" date="2018-10" db="EMBL/GenBank/DDBJ databases">
        <title>Genomic Encyclopedia of Archaeal and Bacterial Type Strains, Phase II (KMG-II): from individual species to whole genera.</title>
        <authorList>
            <person name="Goeker M."/>
        </authorList>
    </citation>
    <scope>NUCLEOTIDE SEQUENCE [LARGE SCALE GENOMIC DNA]</scope>
    <source>
        <strain evidence="5 6">DSM 16510</strain>
    </source>
</reference>
<accession>A0A497XP12</accession>
<dbReference type="Gene3D" id="3.10.105.10">
    <property type="entry name" value="Dipeptide-binding Protein, Domain 3"/>
    <property type="match status" value="1"/>
</dbReference>
<evidence type="ECO:0000256" key="2">
    <source>
        <dbReference type="ARBA" id="ARBA00022448"/>
    </source>
</evidence>
<dbReference type="GO" id="GO:0015833">
    <property type="term" value="P:peptide transport"/>
    <property type="evidence" value="ECO:0007669"/>
    <property type="project" value="TreeGrafter"/>
</dbReference>